<dbReference type="AlphaFoldDB" id="A0A841UHB5"/>
<protein>
    <recommendedName>
        <fullName evidence="4">Ubiquinone biosynthesis protein</fullName>
    </recommendedName>
</protein>
<feature type="transmembrane region" description="Helical" evidence="1">
    <location>
        <begin position="92"/>
        <end position="116"/>
    </location>
</feature>
<evidence type="ECO:0008006" key="4">
    <source>
        <dbReference type="Google" id="ProtNLM"/>
    </source>
</evidence>
<proteinExistence type="predicted"/>
<accession>A0A841UHB5</accession>
<keyword evidence="1" id="KW-1133">Transmembrane helix</keyword>
<dbReference type="EMBL" id="JACEGB010000042">
    <property type="protein sequence ID" value="MBC1189768.1"/>
    <property type="molecule type" value="Genomic_DNA"/>
</dbReference>
<sequence length="159" mass="17991">MAQRYLAASPCLETLLKLPEDSLGYHYAAHLISLNFDPNFYRSIQVNSDTDYLLLRLGQTHDIWHIVTGFGVDVTGELQLKAFELSQTRRPLAIVLLLGGLLGALFSSPLSLASLWEEIVIAYNFGKNTRPFLAQKWELAWEKSLLVWRQELAIVSSKN</sequence>
<comment type="caution">
    <text evidence="2">The sequence shown here is derived from an EMBL/GenBank/DDBJ whole genome shotgun (WGS) entry which is preliminary data.</text>
</comment>
<dbReference type="GO" id="GO:0006744">
    <property type="term" value="P:ubiquinone biosynthetic process"/>
    <property type="evidence" value="ECO:0007669"/>
    <property type="project" value="InterPro"/>
</dbReference>
<evidence type="ECO:0000256" key="1">
    <source>
        <dbReference type="SAM" id="Phobius"/>
    </source>
</evidence>
<reference evidence="2 3" key="1">
    <citation type="submission" date="2020-07" db="EMBL/GenBank/DDBJ databases">
        <title>Genomes of two Microcystis aeruginosa (Cyanobacteria) strains from Florida (USA) with disparate toxicogenic potential.</title>
        <authorList>
            <person name="Lefler F.W."/>
            <person name="Barbosa M."/>
            <person name="Berthold D.E."/>
            <person name="Laughinghouse H.D. IV."/>
        </authorList>
    </citation>
    <scope>NUCLEOTIDE SEQUENCE [LARGE SCALE GENOMIC DNA]</scope>
    <source>
        <strain evidence="2 3">BLCCF108</strain>
    </source>
</reference>
<dbReference type="PANTHER" id="PTHR12922:SF7">
    <property type="entry name" value="UBIQUINONE BIOSYNTHESIS PROTEIN COQ4 HOMOLOG, MITOCHONDRIAL"/>
    <property type="match status" value="1"/>
</dbReference>
<keyword evidence="1" id="KW-0812">Transmembrane</keyword>
<gene>
    <name evidence="2" type="ORF">H0902_02585</name>
</gene>
<dbReference type="Pfam" id="PF05019">
    <property type="entry name" value="Coq4"/>
    <property type="match status" value="1"/>
</dbReference>
<evidence type="ECO:0000313" key="3">
    <source>
        <dbReference type="Proteomes" id="UP000551499"/>
    </source>
</evidence>
<organism evidence="2 3">
    <name type="scientific">Microcystis aeruginosa BLCC-F108</name>
    <dbReference type="NCBI Taxonomy" id="2755317"/>
    <lineage>
        <taxon>Bacteria</taxon>
        <taxon>Bacillati</taxon>
        <taxon>Cyanobacteriota</taxon>
        <taxon>Cyanophyceae</taxon>
        <taxon>Oscillatoriophycideae</taxon>
        <taxon>Chroococcales</taxon>
        <taxon>Microcystaceae</taxon>
        <taxon>Microcystis</taxon>
    </lineage>
</organism>
<dbReference type="InterPro" id="IPR007715">
    <property type="entry name" value="Coq4"/>
</dbReference>
<keyword evidence="1" id="KW-0472">Membrane</keyword>
<dbReference type="Proteomes" id="UP000551499">
    <property type="component" value="Unassembled WGS sequence"/>
</dbReference>
<name>A0A841UHB5_MICAE</name>
<dbReference type="PANTHER" id="PTHR12922">
    <property type="entry name" value="UBIQUINONE BIOSYNTHESIS PROTEIN"/>
    <property type="match status" value="1"/>
</dbReference>
<evidence type="ECO:0000313" key="2">
    <source>
        <dbReference type="EMBL" id="MBC1189768.1"/>
    </source>
</evidence>